<dbReference type="PRINTS" id="PR00739">
    <property type="entry name" value="GLHYDRLASE26"/>
</dbReference>
<dbReference type="PANTHER" id="PTHR40079">
    <property type="entry name" value="MANNAN ENDO-1,4-BETA-MANNOSIDASE E-RELATED"/>
    <property type="match status" value="1"/>
</dbReference>
<dbReference type="PROSITE" id="PS51257">
    <property type="entry name" value="PROKAR_LIPOPROTEIN"/>
    <property type="match status" value="1"/>
</dbReference>
<evidence type="ECO:0000256" key="3">
    <source>
        <dbReference type="ARBA" id="ARBA00023295"/>
    </source>
</evidence>
<keyword evidence="3 5" id="KW-0326">Glycosidase</keyword>
<dbReference type="InterPro" id="IPR022790">
    <property type="entry name" value="GH26_dom"/>
</dbReference>
<evidence type="ECO:0000313" key="5">
    <source>
        <dbReference type="EMBL" id="KAA6346522.1"/>
    </source>
</evidence>
<dbReference type="Gene3D" id="3.20.20.80">
    <property type="entry name" value="Glycosidases"/>
    <property type="match status" value="1"/>
</dbReference>
<dbReference type="GO" id="GO:0016985">
    <property type="term" value="F:mannan endo-1,4-beta-mannosidase activity"/>
    <property type="evidence" value="ECO:0007669"/>
    <property type="project" value="UniProtKB-EC"/>
</dbReference>
<dbReference type="EC" id="3.2.1.78" evidence="5"/>
<dbReference type="InterPro" id="IPR017853">
    <property type="entry name" value="GH"/>
</dbReference>
<dbReference type="PROSITE" id="PS51764">
    <property type="entry name" value="GH26"/>
    <property type="match status" value="1"/>
</dbReference>
<evidence type="ECO:0000256" key="2">
    <source>
        <dbReference type="ARBA" id="ARBA00022801"/>
    </source>
</evidence>
<dbReference type="Pfam" id="PF02156">
    <property type="entry name" value="Glyco_hydro_26"/>
    <property type="match status" value="2"/>
</dbReference>
<feature type="domain" description="GH26" evidence="4">
    <location>
        <begin position="37"/>
        <end position="370"/>
    </location>
</feature>
<comment type="caution">
    <text evidence="5">The sequence shown here is derived from an EMBL/GenBank/DDBJ whole genome shotgun (WGS) entry which is preliminary data.</text>
</comment>
<dbReference type="InterPro" id="IPR000805">
    <property type="entry name" value="Glyco_hydro_26"/>
</dbReference>
<evidence type="ECO:0000256" key="1">
    <source>
        <dbReference type="ARBA" id="ARBA00007754"/>
    </source>
</evidence>
<dbReference type="SUPFAM" id="SSF51445">
    <property type="entry name" value="(Trans)glycosidases"/>
    <property type="match status" value="1"/>
</dbReference>
<organism evidence="5">
    <name type="scientific">termite gut metagenome</name>
    <dbReference type="NCBI Taxonomy" id="433724"/>
    <lineage>
        <taxon>unclassified sequences</taxon>
        <taxon>metagenomes</taxon>
        <taxon>organismal metagenomes</taxon>
    </lineage>
</organism>
<evidence type="ECO:0000313" key="6">
    <source>
        <dbReference type="EMBL" id="KAA6346537.1"/>
    </source>
</evidence>
<dbReference type="EMBL" id="SNRY01000127">
    <property type="protein sequence ID" value="KAA6346522.1"/>
    <property type="molecule type" value="Genomic_DNA"/>
</dbReference>
<reference evidence="5" key="1">
    <citation type="submission" date="2019-03" db="EMBL/GenBank/DDBJ databases">
        <title>Single cell metagenomics reveals metabolic interactions within the superorganism composed of flagellate Streblomastix strix and complex community of Bacteroidetes bacteria on its surface.</title>
        <authorList>
            <person name="Treitli S.C."/>
            <person name="Kolisko M."/>
            <person name="Husnik F."/>
            <person name="Keeling P."/>
            <person name="Hampl V."/>
        </authorList>
    </citation>
    <scope>NUCLEOTIDE SEQUENCE</scope>
    <source>
        <strain evidence="5">STM</strain>
    </source>
</reference>
<name>A0A5J4SL27_9ZZZZ</name>
<dbReference type="PANTHER" id="PTHR40079:SF4">
    <property type="entry name" value="GH26 DOMAIN-CONTAINING PROTEIN-RELATED"/>
    <property type="match status" value="1"/>
</dbReference>
<sequence length="383" mass="44178">MKLYKLIFSITLCCLFFLSCSKSIESKFEPVNPKAIPEAQQLLNFLYSLQGKYTLTGQHNFVSDLGRYDEVVHTMTGKYPAVWGSDFSFMAQGDSVYKYQHCGPMNLTAPFDICAFNGRSANELRQSMIDEAKRKYAEGRIITLMWHCCFPTGCDECDGADIWRLADRLPSQEEWDELVTDGTELNTSWKRQMDGVASFLKQLQDAHVPVLWRPFHEMNGVWFWWCNKPGENGFKKLWIAMYNYFTHHHGLNNLLWVWNTNAPRDIPGDEAGPYEDFFPGVDYVDVLAADVYRRDWKQSHHDDLLKLGGGKLITLGEVGEVPNAEIYKAQPSWSWFMVWGYCVYDFRSGSRDSNPAVKDIYDNPQSLTLDKIDFSGNTYKLKK</sequence>
<evidence type="ECO:0000259" key="4">
    <source>
        <dbReference type="PROSITE" id="PS51764"/>
    </source>
</evidence>
<comment type="similarity">
    <text evidence="1">Belongs to the glycosyl hydrolase 26 family.</text>
</comment>
<protein>
    <submittedName>
        <fullName evidence="5">Mannan Endo-1 4-beta-mannosidase</fullName>
        <ecNumber evidence="5">3.2.1.78</ecNumber>
    </submittedName>
</protein>
<accession>A0A5J4SL27</accession>
<keyword evidence="2 5" id="KW-0378">Hydrolase</keyword>
<proteinExistence type="inferred from homology"/>
<gene>
    <name evidence="5" type="ORF">EZS27_005955</name>
    <name evidence="6" type="ORF">EZS27_005970</name>
</gene>
<dbReference type="EMBL" id="SNRY01000127">
    <property type="protein sequence ID" value="KAA6346537.1"/>
    <property type="molecule type" value="Genomic_DNA"/>
</dbReference>
<dbReference type="GO" id="GO:0006080">
    <property type="term" value="P:substituted mannan metabolic process"/>
    <property type="evidence" value="ECO:0007669"/>
    <property type="project" value="InterPro"/>
</dbReference>
<dbReference type="AlphaFoldDB" id="A0A5J4SL27"/>